<accession>A0A8J5I8I8</accession>
<keyword evidence="1" id="KW-1133">Transmembrane helix</keyword>
<keyword evidence="3" id="KW-1185">Reference proteome</keyword>
<evidence type="ECO:0000256" key="1">
    <source>
        <dbReference type="SAM" id="Phobius"/>
    </source>
</evidence>
<reference evidence="2" key="1">
    <citation type="submission" date="2021-01" db="EMBL/GenBank/DDBJ databases">
        <title>Phytophthora aleatoria, a newly-described species from Pinus radiata is distinct from Phytophthora cactorum isolates based on comparative genomics.</title>
        <authorList>
            <person name="Mcdougal R."/>
            <person name="Panda P."/>
            <person name="Williams N."/>
            <person name="Studholme D.J."/>
        </authorList>
    </citation>
    <scope>NUCLEOTIDE SEQUENCE</scope>
    <source>
        <strain evidence="2">NZFS 4037</strain>
    </source>
</reference>
<dbReference type="EMBL" id="JAENGY010002005">
    <property type="protein sequence ID" value="KAG6945838.1"/>
    <property type="molecule type" value="Genomic_DNA"/>
</dbReference>
<feature type="non-terminal residue" evidence="2">
    <location>
        <position position="107"/>
    </location>
</feature>
<gene>
    <name evidence="2" type="ORF">JG688_00016357</name>
</gene>
<sequence length="107" mass="12455">MIQRDVMKRKLWQGCMGHSQLLAALSLTILRKIAIPMEMNNLQTLQLPRFLLVQLAMFPLPEILLKLPNLHLKLRELLLLLLLPAIPVLWMLPSQTIIYEARSCKYQ</sequence>
<evidence type="ECO:0000313" key="2">
    <source>
        <dbReference type="EMBL" id="KAG6945838.1"/>
    </source>
</evidence>
<dbReference type="AlphaFoldDB" id="A0A8J5I8I8"/>
<comment type="caution">
    <text evidence="2">The sequence shown here is derived from an EMBL/GenBank/DDBJ whole genome shotgun (WGS) entry which is preliminary data.</text>
</comment>
<proteinExistence type="predicted"/>
<keyword evidence="1" id="KW-0472">Membrane</keyword>
<feature type="transmembrane region" description="Helical" evidence="1">
    <location>
        <begin position="77"/>
        <end position="98"/>
    </location>
</feature>
<evidence type="ECO:0000313" key="3">
    <source>
        <dbReference type="Proteomes" id="UP000709295"/>
    </source>
</evidence>
<protein>
    <submittedName>
        <fullName evidence="2">Uncharacterized protein</fullName>
    </submittedName>
</protein>
<organism evidence="2 3">
    <name type="scientific">Phytophthora aleatoria</name>
    <dbReference type="NCBI Taxonomy" id="2496075"/>
    <lineage>
        <taxon>Eukaryota</taxon>
        <taxon>Sar</taxon>
        <taxon>Stramenopiles</taxon>
        <taxon>Oomycota</taxon>
        <taxon>Peronosporomycetes</taxon>
        <taxon>Peronosporales</taxon>
        <taxon>Peronosporaceae</taxon>
        <taxon>Phytophthora</taxon>
    </lineage>
</organism>
<name>A0A8J5I8I8_9STRA</name>
<dbReference type="Proteomes" id="UP000709295">
    <property type="component" value="Unassembled WGS sequence"/>
</dbReference>
<keyword evidence="1" id="KW-0812">Transmembrane</keyword>